<proteinExistence type="predicted"/>
<dbReference type="GO" id="GO:0031297">
    <property type="term" value="P:replication fork processing"/>
    <property type="evidence" value="ECO:0007669"/>
    <property type="project" value="InterPro"/>
</dbReference>
<keyword evidence="3" id="KW-1185">Reference proteome</keyword>
<dbReference type="EMBL" id="JACEEZ010018459">
    <property type="protein sequence ID" value="KAG0716879.1"/>
    <property type="molecule type" value="Genomic_DNA"/>
</dbReference>
<dbReference type="InterPro" id="IPR029424">
    <property type="entry name" value="MMS22L_C"/>
</dbReference>
<reference evidence="2" key="1">
    <citation type="submission" date="2020-07" db="EMBL/GenBank/DDBJ databases">
        <title>The High-quality genome of the commercially important snow crab, Chionoecetes opilio.</title>
        <authorList>
            <person name="Jeong J.-H."/>
            <person name="Ryu S."/>
        </authorList>
    </citation>
    <scope>NUCLEOTIDE SEQUENCE</scope>
    <source>
        <strain evidence="2">MADBK_172401_WGS</strain>
        <tissue evidence="2">Digestive gland</tissue>
    </source>
</reference>
<gene>
    <name evidence="2" type="ORF">GWK47_008600</name>
</gene>
<comment type="caution">
    <text evidence="2">The sequence shown here is derived from an EMBL/GenBank/DDBJ whole genome shotgun (WGS) entry which is preliminary data.</text>
</comment>
<sequence>MKVSDLSVGHAKIKKAFDQIRVTRCHPGYHTFRCSLQYASCVLGHPGSLAVLSTLSPGHERLLVSGWLCGLVGVGGEGEVVDTLTLQIVKLPCVAAVMPPTPPADPYAVAACFIRGVAAKFASIQTFGDRMAYREEVLQCFSGLEKALGSLLKKSPPATHLPQALSFIANLFFHAPAVIYIKSRPTCPMAALLNTVLLPTPIYSPDKPLSAAFTASISSVLPQTSLPCIYSPLVHCYVGEGALTSNPNSFFPWKSKILKVLDEPDSKGDWNLQNAVSIWCMQALNDELETDLVEKELEGPQKMSKKTMLLAWFSLTFSDRSNPFSTKPVSNSSFKPACTRLRQRFWRFPSSLLSFMERYED</sequence>
<dbReference type="Proteomes" id="UP000770661">
    <property type="component" value="Unassembled WGS sequence"/>
</dbReference>
<dbReference type="AlphaFoldDB" id="A0A8J4Y3L7"/>
<dbReference type="PANTHER" id="PTHR28547">
    <property type="entry name" value="PROTEIN MMS22-LIKE"/>
    <property type="match status" value="1"/>
</dbReference>
<dbReference type="Pfam" id="PF14911">
    <property type="entry name" value="MMS22L_C"/>
    <property type="match status" value="1"/>
</dbReference>
<evidence type="ECO:0000313" key="3">
    <source>
        <dbReference type="Proteomes" id="UP000770661"/>
    </source>
</evidence>
<organism evidence="2 3">
    <name type="scientific">Chionoecetes opilio</name>
    <name type="common">Atlantic snow crab</name>
    <name type="synonym">Cancer opilio</name>
    <dbReference type="NCBI Taxonomy" id="41210"/>
    <lineage>
        <taxon>Eukaryota</taxon>
        <taxon>Metazoa</taxon>
        <taxon>Ecdysozoa</taxon>
        <taxon>Arthropoda</taxon>
        <taxon>Crustacea</taxon>
        <taxon>Multicrustacea</taxon>
        <taxon>Malacostraca</taxon>
        <taxon>Eumalacostraca</taxon>
        <taxon>Eucarida</taxon>
        <taxon>Decapoda</taxon>
        <taxon>Pleocyemata</taxon>
        <taxon>Brachyura</taxon>
        <taxon>Eubrachyura</taxon>
        <taxon>Majoidea</taxon>
        <taxon>Majidae</taxon>
        <taxon>Chionoecetes</taxon>
    </lineage>
</organism>
<evidence type="ECO:0000259" key="1">
    <source>
        <dbReference type="Pfam" id="PF14911"/>
    </source>
</evidence>
<accession>A0A8J4Y3L7</accession>
<dbReference type="PANTHER" id="PTHR28547:SF1">
    <property type="entry name" value="PROTEIN MMS22-LIKE"/>
    <property type="match status" value="1"/>
</dbReference>
<name>A0A8J4Y3L7_CHIOP</name>
<feature type="domain" description="MMS22-like C-terminal" evidence="1">
    <location>
        <begin position="104"/>
        <end position="223"/>
    </location>
</feature>
<protein>
    <recommendedName>
        <fullName evidence="1">MMS22-like C-terminal domain-containing protein</fullName>
    </recommendedName>
</protein>
<dbReference type="OrthoDB" id="8193282at2759"/>
<dbReference type="InterPro" id="IPR042320">
    <property type="entry name" value="MMS22-like"/>
</dbReference>
<dbReference type="GO" id="GO:0043596">
    <property type="term" value="C:nuclear replication fork"/>
    <property type="evidence" value="ECO:0007669"/>
    <property type="project" value="TreeGrafter"/>
</dbReference>
<evidence type="ECO:0000313" key="2">
    <source>
        <dbReference type="EMBL" id="KAG0716879.1"/>
    </source>
</evidence>
<dbReference type="GO" id="GO:0000724">
    <property type="term" value="P:double-strand break repair via homologous recombination"/>
    <property type="evidence" value="ECO:0007669"/>
    <property type="project" value="InterPro"/>
</dbReference>